<sequence length="374" mass="35906">MVTKRDVGHGVTAAVAALGAMAATAAAGVLLLDAGRFGGFGRVTAAMVAVAVGGSAEFGAVPAGGTPVAVSGSVDVMPLGVALAGAVALGWLLLRHRDGLLVRGAAAAVAFPAGAMAVAMAARGEVIPPGAAAAGGISGVCGLPAIGPLGRGRSVDALSVGVSVPVWPVLAGAVVGVLAVVGVCRLVVRFQIAAHRALWTVGGLVAACLLVAWALGGPAVAGGVLLLLPHIVFGVLSLGLGVPWTVSSEGALACVLDGVAPPSPGGPLTWVAAALLLVLGALTVRGGRPLHRAAWLGAVVGVVLGGLALLSRVSVRLGIGAFGFSVPVLDAGVAANPLAALALGGAGAAAAGLLAGGLLRLASVSWPAWRDRAR</sequence>
<protein>
    <submittedName>
        <fullName evidence="2">Uncharacterized protein</fullName>
    </submittedName>
</protein>
<name>A0A1H9H2D7_9PSEU</name>
<organism evidence="2 3">
    <name type="scientific">Lentzea flaviverrucosa</name>
    <dbReference type="NCBI Taxonomy" id="200379"/>
    <lineage>
        <taxon>Bacteria</taxon>
        <taxon>Bacillati</taxon>
        <taxon>Actinomycetota</taxon>
        <taxon>Actinomycetes</taxon>
        <taxon>Pseudonocardiales</taxon>
        <taxon>Pseudonocardiaceae</taxon>
        <taxon>Lentzea</taxon>
    </lineage>
</organism>
<feature type="transmembrane region" description="Helical" evidence="1">
    <location>
        <begin position="101"/>
        <end position="122"/>
    </location>
</feature>
<dbReference type="EMBL" id="FOFT01000002">
    <property type="protein sequence ID" value="SEQ56418.1"/>
    <property type="molecule type" value="Genomic_DNA"/>
</dbReference>
<dbReference type="AlphaFoldDB" id="A0A1H9H2D7"/>
<reference evidence="3" key="1">
    <citation type="submission" date="2016-10" db="EMBL/GenBank/DDBJ databases">
        <authorList>
            <person name="Varghese N."/>
            <person name="Submissions S."/>
        </authorList>
    </citation>
    <scope>NUCLEOTIDE SEQUENCE [LARGE SCALE GENOMIC DNA]</scope>
    <source>
        <strain evidence="3">CGMCC 4.578</strain>
    </source>
</reference>
<evidence type="ECO:0000313" key="2">
    <source>
        <dbReference type="EMBL" id="SEQ56418.1"/>
    </source>
</evidence>
<keyword evidence="1" id="KW-0812">Transmembrane</keyword>
<accession>A0A1H9H2D7</accession>
<feature type="transmembrane region" description="Helical" evidence="1">
    <location>
        <begin position="267"/>
        <end position="287"/>
    </location>
</feature>
<evidence type="ECO:0000313" key="3">
    <source>
        <dbReference type="Proteomes" id="UP000199028"/>
    </source>
</evidence>
<gene>
    <name evidence="2" type="ORF">SAMN05216195_102742</name>
</gene>
<feature type="transmembrane region" description="Helical" evidence="1">
    <location>
        <begin position="166"/>
        <end position="188"/>
    </location>
</feature>
<feature type="transmembrane region" description="Helical" evidence="1">
    <location>
        <begin position="197"/>
        <end position="215"/>
    </location>
</feature>
<feature type="transmembrane region" description="Helical" evidence="1">
    <location>
        <begin position="12"/>
        <end position="32"/>
    </location>
</feature>
<keyword evidence="1" id="KW-0472">Membrane</keyword>
<feature type="transmembrane region" description="Helical" evidence="1">
    <location>
        <begin position="227"/>
        <end position="246"/>
    </location>
</feature>
<feature type="transmembrane region" description="Helical" evidence="1">
    <location>
        <begin position="341"/>
        <end position="362"/>
    </location>
</feature>
<dbReference type="OrthoDB" id="10020470at2"/>
<keyword evidence="1" id="KW-1133">Transmembrane helix</keyword>
<keyword evidence="3" id="KW-1185">Reference proteome</keyword>
<feature type="transmembrane region" description="Helical" evidence="1">
    <location>
        <begin position="76"/>
        <end position="94"/>
    </location>
</feature>
<feature type="transmembrane region" description="Helical" evidence="1">
    <location>
        <begin position="44"/>
        <end position="64"/>
    </location>
</feature>
<dbReference type="Proteomes" id="UP000199028">
    <property type="component" value="Unassembled WGS sequence"/>
</dbReference>
<feature type="transmembrane region" description="Helical" evidence="1">
    <location>
        <begin position="293"/>
        <end position="310"/>
    </location>
</feature>
<proteinExistence type="predicted"/>
<evidence type="ECO:0000256" key="1">
    <source>
        <dbReference type="SAM" id="Phobius"/>
    </source>
</evidence>